<evidence type="ECO:0000256" key="1">
    <source>
        <dbReference type="ARBA" id="ARBA00001946"/>
    </source>
</evidence>
<comment type="similarity">
    <text evidence="2">Belongs to the PPase family.</text>
</comment>
<dbReference type="PROSITE" id="PS00387">
    <property type="entry name" value="PPASE"/>
    <property type="match status" value="1"/>
</dbReference>
<evidence type="ECO:0000256" key="6">
    <source>
        <dbReference type="ARBA" id="ARBA00022842"/>
    </source>
</evidence>
<proteinExistence type="inferred from homology"/>
<comment type="caution">
    <text evidence="7">The sequence shown here is derived from an EMBL/GenBank/DDBJ whole genome shotgun (WGS) entry which is preliminary data.</text>
</comment>
<keyword evidence="8" id="KW-1185">Reference proteome</keyword>
<dbReference type="InterPro" id="IPR008162">
    <property type="entry name" value="Pyrophosphatase"/>
</dbReference>
<sequence length="185" mass="21471">TEEKIELSKDENFNPLKQDTLKNKGAEEILRTFHLGTIPFNYGFLPQTWEDNKQKDFFSSLPGDDDPVDVVELSNEPIETGKIIHFKALGALCLIDQGETDWKIIGISSENDLFDKICNLDDIRKHFPGKIEQIKEWFVYYKTAEGKQKNKIGHEESVLGAEMVRKVIEKTHSTWKKKFSKYYKN</sequence>
<dbReference type="EMBL" id="JBDODL010001470">
    <property type="protein sequence ID" value="MES1921546.1"/>
    <property type="molecule type" value="Genomic_DNA"/>
</dbReference>
<evidence type="ECO:0000256" key="2">
    <source>
        <dbReference type="ARBA" id="ARBA00006220"/>
    </source>
</evidence>
<evidence type="ECO:0000313" key="8">
    <source>
        <dbReference type="Proteomes" id="UP001439008"/>
    </source>
</evidence>
<dbReference type="Proteomes" id="UP001439008">
    <property type="component" value="Unassembled WGS sequence"/>
</dbReference>
<reference evidence="7 8" key="1">
    <citation type="journal article" date="2024" name="BMC Biol.">
        <title>Comparative genomics of Ascetosporea gives new insight into the evolutionary basis for animal parasitism in Rhizaria.</title>
        <authorList>
            <person name="Hiltunen Thoren M."/>
            <person name="Onut-Brannstrom I."/>
            <person name="Alfjorden A."/>
            <person name="Peckova H."/>
            <person name="Swords F."/>
            <person name="Hooper C."/>
            <person name="Holzer A.S."/>
            <person name="Bass D."/>
            <person name="Burki F."/>
        </authorList>
    </citation>
    <scope>NUCLEOTIDE SEQUENCE [LARGE SCALE GENOMIC DNA]</scope>
    <source>
        <strain evidence="7">20-A016</strain>
    </source>
</reference>
<organism evidence="7 8">
    <name type="scientific">Bonamia ostreae</name>
    <dbReference type="NCBI Taxonomy" id="126728"/>
    <lineage>
        <taxon>Eukaryota</taxon>
        <taxon>Sar</taxon>
        <taxon>Rhizaria</taxon>
        <taxon>Endomyxa</taxon>
        <taxon>Ascetosporea</taxon>
        <taxon>Haplosporida</taxon>
        <taxon>Bonamia</taxon>
    </lineage>
</organism>
<keyword evidence="6" id="KW-0460">Magnesium</keyword>
<feature type="non-terminal residue" evidence="7">
    <location>
        <position position="1"/>
    </location>
</feature>
<evidence type="ECO:0000256" key="4">
    <source>
        <dbReference type="ARBA" id="ARBA00022723"/>
    </source>
</evidence>
<name>A0ABV2APE1_9EUKA</name>
<dbReference type="Pfam" id="PF00719">
    <property type="entry name" value="Pyrophosphatase"/>
    <property type="match status" value="1"/>
</dbReference>
<dbReference type="InterPro" id="IPR036649">
    <property type="entry name" value="Pyrophosphatase_sf"/>
</dbReference>
<accession>A0ABV2APE1</accession>
<dbReference type="EC" id="3.6.1.1" evidence="3"/>
<dbReference type="SUPFAM" id="SSF50324">
    <property type="entry name" value="Inorganic pyrophosphatase"/>
    <property type="match status" value="1"/>
</dbReference>
<evidence type="ECO:0000256" key="3">
    <source>
        <dbReference type="ARBA" id="ARBA00012146"/>
    </source>
</evidence>
<keyword evidence="4" id="KW-0479">Metal-binding</keyword>
<dbReference type="Gene3D" id="3.90.80.10">
    <property type="entry name" value="Inorganic pyrophosphatase"/>
    <property type="match status" value="1"/>
</dbReference>
<evidence type="ECO:0000256" key="5">
    <source>
        <dbReference type="ARBA" id="ARBA00022801"/>
    </source>
</evidence>
<evidence type="ECO:0000313" key="7">
    <source>
        <dbReference type="EMBL" id="MES1921546.1"/>
    </source>
</evidence>
<keyword evidence="5" id="KW-0378">Hydrolase</keyword>
<protein>
    <recommendedName>
        <fullName evidence="3">inorganic diphosphatase</fullName>
        <ecNumber evidence="3">3.6.1.1</ecNumber>
    </recommendedName>
</protein>
<feature type="non-terminal residue" evidence="7">
    <location>
        <position position="185"/>
    </location>
</feature>
<gene>
    <name evidence="7" type="ORF">MHBO_003073</name>
</gene>
<comment type="cofactor">
    <cofactor evidence="1">
        <name>Mg(2+)</name>
        <dbReference type="ChEBI" id="CHEBI:18420"/>
    </cofactor>
</comment>
<dbReference type="PANTHER" id="PTHR10286">
    <property type="entry name" value="INORGANIC PYROPHOSPHATASE"/>
    <property type="match status" value="1"/>
</dbReference>